<feature type="domain" description="Protein O-mannosyl-transferase C-terminal four TM" evidence="13">
    <location>
        <begin position="362"/>
        <end position="558"/>
    </location>
</feature>
<evidence type="ECO:0000256" key="6">
    <source>
        <dbReference type="ARBA" id="ARBA00022692"/>
    </source>
</evidence>
<dbReference type="InterPro" id="IPR027005">
    <property type="entry name" value="PMT-like"/>
</dbReference>
<keyword evidence="4 10" id="KW-0328">Glycosyltransferase</keyword>
<feature type="transmembrane region" description="Helical" evidence="10">
    <location>
        <begin position="298"/>
        <end position="320"/>
    </location>
</feature>
<comment type="subcellular location">
    <subcellularLocation>
        <location evidence="10">Cell membrane</location>
    </subcellularLocation>
    <subcellularLocation>
        <location evidence="1">Endomembrane system</location>
        <topology evidence="1">Multi-pass membrane protein</topology>
    </subcellularLocation>
</comment>
<comment type="pathway">
    <text evidence="2 10">Protein modification; protein glycosylation.</text>
</comment>
<feature type="domain" description="ArnT-like N-terminal" evidence="12">
    <location>
        <begin position="49"/>
        <end position="272"/>
    </location>
</feature>
<dbReference type="PANTHER" id="PTHR10050">
    <property type="entry name" value="DOLICHYL-PHOSPHATE-MANNOSE--PROTEIN MANNOSYLTRANSFERASE"/>
    <property type="match status" value="1"/>
</dbReference>
<feature type="transmembrane region" description="Helical" evidence="10">
    <location>
        <begin position="237"/>
        <end position="254"/>
    </location>
</feature>
<feature type="transmembrane region" description="Helical" evidence="10">
    <location>
        <begin position="458"/>
        <end position="475"/>
    </location>
</feature>
<keyword evidence="10" id="KW-1003">Cell membrane</keyword>
<sequence>MTPEPTAPTVPPATSPEPLAAAGASSTTLRQRIDDFTTRPGVPWAGALLLAVVAFLVRLVRIGEPHSFAFDETYYAKHGLSLLQHGYVLHSPDGADAQILSGVTTGSGVWDDYPEMIAHPEVGKWLIAAGEWIGGMDPTGWRLASGAIGALMVLLMCRFATRITGSVLLGWIAGLVLSLDGLHLVLSRLALLDIFLAFFLLGGVHSLVADRQWLRRRMDADVDPRTRGGAASWGPRLFWRPWLLVAGVWFGLAVGTKWTALYPLALFGVWIWFAAAVERHRRGTRFAVGRSAITDGPVAFLSLVGVAFVVYLVSWTGWLVHAEEYEETLSNTQYSTFDGRAQWSTATEPDADGLGEVVQSLKSLAYYHRDVYTFHTQFLNDSTHDYASSPIGWPLINRPVGVDAQLDIQPGDQGCEAAEGSTCMRQVLLLGNPVIWWGGSLAVLACLVLWIARRDWRFGVPVLGVAATWLPWLQYEARTIFYFYSIAFLPFMVLALVLCLGAAIGPKRGPSTRRTVSAVVAGLFLIVAIALFAFFWPIWTDQLITYDEWSSRMWLKDWI</sequence>
<evidence type="ECO:0000256" key="1">
    <source>
        <dbReference type="ARBA" id="ARBA00004127"/>
    </source>
</evidence>
<evidence type="ECO:0000256" key="11">
    <source>
        <dbReference type="SAM" id="MobiDB-lite"/>
    </source>
</evidence>
<evidence type="ECO:0000259" key="12">
    <source>
        <dbReference type="Pfam" id="PF02366"/>
    </source>
</evidence>
<evidence type="ECO:0000256" key="4">
    <source>
        <dbReference type="ARBA" id="ARBA00022676"/>
    </source>
</evidence>
<evidence type="ECO:0000256" key="2">
    <source>
        <dbReference type="ARBA" id="ARBA00004922"/>
    </source>
</evidence>
<dbReference type="Proteomes" id="UP001596098">
    <property type="component" value="Unassembled WGS sequence"/>
</dbReference>
<protein>
    <recommendedName>
        <fullName evidence="9 10">Polyprenol-phosphate-mannose--protein mannosyltransferase</fullName>
        <ecNumber evidence="10">2.4.1.-</ecNumber>
    </recommendedName>
</protein>
<proteinExistence type="inferred from homology"/>
<feature type="transmembrane region" description="Helical" evidence="10">
    <location>
        <begin position="159"/>
        <end position="179"/>
    </location>
</feature>
<keyword evidence="8 10" id="KW-0472">Membrane</keyword>
<feature type="compositionally biased region" description="Pro residues" evidence="11">
    <location>
        <begin position="1"/>
        <end position="15"/>
    </location>
</feature>
<gene>
    <name evidence="14" type="ORF">ACFPWU_11010</name>
</gene>
<feature type="transmembrane region" description="Helical" evidence="10">
    <location>
        <begin position="260"/>
        <end position="277"/>
    </location>
</feature>
<name>A0ABW1R0P9_9ACTN</name>
<comment type="caution">
    <text evidence="14">The sequence shown here is derived from an EMBL/GenBank/DDBJ whole genome shotgun (WGS) entry which is preliminary data.</text>
</comment>
<dbReference type="Pfam" id="PF02366">
    <property type="entry name" value="PMT"/>
    <property type="match status" value="1"/>
</dbReference>
<organism evidence="14 15">
    <name type="scientific">Nocardioides yefusunii</name>
    <dbReference type="NCBI Taxonomy" id="2500546"/>
    <lineage>
        <taxon>Bacteria</taxon>
        <taxon>Bacillati</taxon>
        <taxon>Actinomycetota</taxon>
        <taxon>Actinomycetes</taxon>
        <taxon>Propionibacteriales</taxon>
        <taxon>Nocardioidaceae</taxon>
        <taxon>Nocardioides</taxon>
    </lineage>
</organism>
<evidence type="ECO:0000259" key="13">
    <source>
        <dbReference type="Pfam" id="PF16192"/>
    </source>
</evidence>
<feature type="transmembrane region" description="Helical" evidence="10">
    <location>
        <begin position="481"/>
        <end position="504"/>
    </location>
</feature>
<keyword evidence="7 10" id="KW-1133">Transmembrane helix</keyword>
<dbReference type="InterPro" id="IPR003342">
    <property type="entry name" value="ArnT-like_N"/>
</dbReference>
<feature type="transmembrane region" description="Helical" evidence="10">
    <location>
        <begin position="42"/>
        <end position="60"/>
    </location>
</feature>
<evidence type="ECO:0000256" key="8">
    <source>
        <dbReference type="ARBA" id="ARBA00023136"/>
    </source>
</evidence>
<keyword evidence="15" id="KW-1185">Reference proteome</keyword>
<feature type="transmembrane region" description="Helical" evidence="10">
    <location>
        <begin position="434"/>
        <end position="451"/>
    </location>
</feature>
<reference evidence="15" key="1">
    <citation type="journal article" date="2019" name="Int. J. Syst. Evol. Microbiol.">
        <title>The Global Catalogue of Microorganisms (GCM) 10K type strain sequencing project: providing services to taxonomists for standard genome sequencing and annotation.</title>
        <authorList>
            <consortium name="The Broad Institute Genomics Platform"/>
            <consortium name="The Broad Institute Genome Sequencing Center for Infectious Disease"/>
            <person name="Wu L."/>
            <person name="Ma J."/>
        </authorList>
    </citation>
    <scope>NUCLEOTIDE SEQUENCE [LARGE SCALE GENOMIC DNA]</scope>
    <source>
        <strain evidence="15">DFY28</strain>
    </source>
</reference>
<evidence type="ECO:0000256" key="10">
    <source>
        <dbReference type="RuleBase" id="RU367007"/>
    </source>
</evidence>
<feature type="transmembrane region" description="Helical" evidence="10">
    <location>
        <begin position="516"/>
        <end position="539"/>
    </location>
</feature>
<evidence type="ECO:0000256" key="7">
    <source>
        <dbReference type="ARBA" id="ARBA00022989"/>
    </source>
</evidence>
<comment type="function">
    <text evidence="10">Protein O-mannosyltransferase that catalyzes the transfer of a single mannose residue from a polyprenol phospho-mannosyl lipidic donor to the hydroxyl group of selected serine and threonine residues in acceptor proteins.</text>
</comment>
<feature type="transmembrane region" description="Helical" evidence="10">
    <location>
        <begin position="185"/>
        <end position="208"/>
    </location>
</feature>
<comment type="similarity">
    <text evidence="3 10">Belongs to the glycosyltransferase 39 family.</text>
</comment>
<keyword evidence="5 10" id="KW-0808">Transferase</keyword>
<keyword evidence="6 10" id="KW-0812">Transmembrane</keyword>
<accession>A0ABW1R0P9</accession>
<evidence type="ECO:0000256" key="5">
    <source>
        <dbReference type="ARBA" id="ARBA00022679"/>
    </source>
</evidence>
<dbReference type="Pfam" id="PF16192">
    <property type="entry name" value="PMT_4TMC"/>
    <property type="match status" value="1"/>
</dbReference>
<evidence type="ECO:0000256" key="3">
    <source>
        <dbReference type="ARBA" id="ARBA00007222"/>
    </source>
</evidence>
<evidence type="ECO:0000313" key="14">
    <source>
        <dbReference type="EMBL" id="MFC6154185.1"/>
    </source>
</evidence>
<dbReference type="EMBL" id="JBHSQI010000005">
    <property type="protein sequence ID" value="MFC6154185.1"/>
    <property type="molecule type" value="Genomic_DNA"/>
</dbReference>
<feature type="region of interest" description="Disordered" evidence="11">
    <location>
        <begin position="1"/>
        <end position="25"/>
    </location>
</feature>
<dbReference type="RefSeq" id="WP_239022121.1">
    <property type="nucleotide sequence ID" value="NZ_CP034929.1"/>
</dbReference>
<evidence type="ECO:0000256" key="9">
    <source>
        <dbReference type="ARBA" id="ARBA00093617"/>
    </source>
</evidence>
<dbReference type="EC" id="2.4.1.-" evidence="10"/>
<evidence type="ECO:0000313" key="15">
    <source>
        <dbReference type="Proteomes" id="UP001596098"/>
    </source>
</evidence>
<dbReference type="GO" id="GO:0016757">
    <property type="term" value="F:glycosyltransferase activity"/>
    <property type="evidence" value="ECO:0007669"/>
    <property type="project" value="UniProtKB-KW"/>
</dbReference>
<dbReference type="InterPro" id="IPR032421">
    <property type="entry name" value="PMT_4TMC"/>
</dbReference>
<dbReference type="PANTHER" id="PTHR10050:SF46">
    <property type="entry name" value="PROTEIN O-MANNOSYL-TRANSFERASE 2"/>
    <property type="match status" value="1"/>
</dbReference>